<protein>
    <submittedName>
        <fullName evidence="2">Uncharacterized protein</fullName>
    </submittedName>
</protein>
<feature type="compositionally biased region" description="Basic and acidic residues" evidence="1">
    <location>
        <begin position="88"/>
        <end position="98"/>
    </location>
</feature>
<sequence length="1084" mass="117768">MLSRAQTDAGTRLRRAKSSVSVHSQPRSSPRAEPIDPVVAREHATAAALSAFERAYAVDRANAAADRRYGPSRQKSSASRTSQGSHFPSRETSFRSGRDAAAAQRGRVSPKPRRPSHERKHARAFANVNTPHAAMRNEVNRPPKESFTSLPPPLPLPAHVSPQVPSASTAPVTPIRQNVRKSRSMYNSLGLGRNTSKARETASLDAHRYMSQAFDDKDLTMTTDYTTASSFTSPAADAKDAIKLAEIAAARDKYLQDFQQTKLRSRPSFMTPFRKYSGKHGPKSNVTYDDPLPESSEPMMDMSRLPIVKNEDKGRSISNSLKSKIKRVFRKTSNTSVGLPVQQVTASSMHFGDSVLPSPRPPSGVPFTGYGEFSKLPSVLPDTSPDPQSQSRVSSGGQARSDGEVSNTKSRVTSWTNSSAGNSISTRDSKRLSIIPENGVGMLRRQASSLLRRAPFKKPLHSQSIADDLDSSVDTQGVYTALKMRLQKAGLEGDPSAEALDEGLADLGRTIHDTLPSQAPRVTSNPSKLHRVAKTTIRAVTPEDATSSHGLSNITSNPPPTYSLPVESHFGPTSSRVRGDGSRDSPDDDESDLAVPRIRLQRASKIVQPTEEQLAIRKNRADKRWQAPLEERGPVFPKDTQRALSGADRPQKTFLSRLKTGAGNPETPERPFGQFESRSKDALAHPPGLPQLDTPLSPSVYSRDSDGESPVIPNRAISGSTVDDGLRGTAVIMSSPPVVSYPVGSSPPKKPSHSARSSRDWRAWLSREVAELETENDPNITISEDFIVGHRREHAEIESDDTAAATHAPNPVPAKSASNSQPQPVRPGLIERSSSRMNERFPMIETGRKRSDKSITTLSERKKSKTPSPQNHPSSSTKSSTTKSSTASESVRAKDPCSTKFLQPTIRASSKQSQGPHQTGDPIPGRSNSSLAHYTTTAEEGSGAAKDNHGATKTKGLLNSSLFRCRTETQASSTHAKSAFDLRGQYKFREYTSPNLRRKPYPGPAMEGETLQMILQGPYTPLKMTSGEKENLKGARTANTAENESPTRSAGTTPTGGQKLAERWLSERQQGMKGRLRSASPAFL</sequence>
<dbReference type="OrthoDB" id="194139at2759"/>
<keyword evidence="3" id="KW-1185">Reference proteome</keyword>
<feature type="region of interest" description="Disordered" evidence="1">
    <location>
        <begin position="538"/>
        <end position="723"/>
    </location>
</feature>
<feature type="compositionally biased region" description="Basic and acidic residues" evidence="1">
    <location>
        <begin position="622"/>
        <end position="633"/>
    </location>
</feature>
<dbReference type="EMBL" id="ML978725">
    <property type="protein sequence ID" value="KAF2086353.1"/>
    <property type="molecule type" value="Genomic_DNA"/>
</dbReference>
<proteinExistence type="predicted"/>
<name>A0A9P4LYV6_9PEZI</name>
<feature type="region of interest" description="Disordered" evidence="1">
    <location>
        <begin position="791"/>
        <end position="930"/>
    </location>
</feature>
<feature type="region of interest" description="Disordered" evidence="1">
    <location>
        <begin position="352"/>
        <end position="427"/>
    </location>
</feature>
<feature type="compositionally biased region" description="Polar residues" evidence="1">
    <location>
        <begin position="73"/>
        <end position="87"/>
    </location>
</feature>
<reference evidence="2" key="1">
    <citation type="journal article" date="2020" name="Stud. Mycol.">
        <title>101 Dothideomycetes genomes: a test case for predicting lifestyles and emergence of pathogens.</title>
        <authorList>
            <person name="Haridas S."/>
            <person name="Albert R."/>
            <person name="Binder M."/>
            <person name="Bloem J."/>
            <person name="Labutti K."/>
            <person name="Salamov A."/>
            <person name="Andreopoulos B."/>
            <person name="Baker S."/>
            <person name="Barry K."/>
            <person name="Bills G."/>
            <person name="Bluhm B."/>
            <person name="Cannon C."/>
            <person name="Castanera R."/>
            <person name="Culley D."/>
            <person name="Daum C."/>
            <person name="Ezra D."/>
            <person name="Gonzalez J."/>
            <person name="Henrissat B."/>
            <person name="Kuo A."/>
            <person name="Liang C."/>
            <person name="Lipzen A."/>
            <person name="Lutzoni F."/>
            <person name="Magnuson J."/>
            <person name="Mondo S."/>
            <person name="Nolan M."/>
            <person name="Ohm R."/>
            <person name="Pangilinan J."/>
            <person name="Park H.-J."/>
            <person name="Ramirez L."/>
            <person name="Alfaro M."/>
            <person name="Sun H."/>
            <person name="Tritt A."/>
            <person name="Yoshinaga Y."/>
            <person name="Zwiers L.-H."/>
            <person name="Turgeon B."/>
            <person name="Goodwin S."/>
            <person name="Spatafora J."/>
            <person name="Crous P."/>
            <person name="Grigoriev I."/>
        </authorList>
    </citation>
    <scope>NUCLEOTIDE SEQUENCE</scope>
    <source>
        <strain evidence="2">CBS 121410</strain>
    </source>
</reference>
<accession>A0A9P4LYV6</accession>
<evidence type="ECO:0000256" key="1">
    <source>
        <dbReference type="SAM" id="MobiDB-lite"/>
    </source>
</evidence>
<gene>
    <name evidence="2" type="ORF">K490DRAFT_66906</name>
</gene>
<evidence type="ECO:0000313" key="3">
    <source>
        <dbReference type="Proteomes" id="UP000799776"/>
    </source>
</evidence>
<dbReference type="Proteomes" id="UP000799776">
    <property type="component" value="Unassembled WGS sequence"/>
</dbReference>
<feature type="region of interest" description="Disordered" evidence="1">
    <location>
        <begin position="1030"/>
        <end position="1084"/>
    </location>
</feature>
<feature type="region of interest" description="Disordered" evidence="1">
    <location>
        <begin position="1"/>
        <end position="39"/>
    </location>
</feature>
<feature type="compositionally biased region" description="Low complexity" evidence="1">
    <location>
        <begin position="874"/>
        <end position="890"/>
    </location>
</feature>
<feature type="compositionally biased region" description="Basic residues" evidence="1">
    <location>
        <begin position="108"/>
        <end position="123"/>
    </location>
</feature>
<feature type="compositionally biased region" description="Polar residues" evidence="1">
    <location>
        <begin position="544"/>
        <end position="556"/>
    </location>
</feature>
<evidence type="ECO:0000313" key="2">
    <source>
        <dbReference type="EMBL" id="KAF2086353.1"/>
    </source>
</evidence>
<feature type="region of interest" description="Disordered" evidence="1">
    <location>
        <begin position="736"/>
        <end position="761"/>
    </location>
</feature>
<dbReference type="AlphaFoldDB" id="A0A9P4LYV6"/>
<feature type="compositionally biased region" description="Low complexity" evidence="1">
    <location>
        <begin position="18"/>
        <end position="31"/>
    </location>
</feature>
<feature type="compositionally biased region" description="Low complexity" evidence="1">
    <location>
        <begin position="736"/>
        <end position="747"/>
    </location>
</feature>
<organism evidence="2 3">
    <name type="scientific">Saccharata proteae CBS 121410</name>
    <dbReference type="NCBI Taxonomy" id="1314787"/>
    <lineage>
        <taxon>Eukaryota</taxon>
        <taxon>Fungi</taxon>
        <taxon>Dikarya</taxon>
        <taxon>Ascomycota</taxon>
        <taxon>Pezizomycotina</taxon>
        <taxon>Dothideomycetes</taxon>
        <taxon>Dothideomycetes incertae sedis</taxon>
        <taxon>Botryosphaeriales</taxon>
        <taxon>Saccharataceae</taxon>
        <taxon>Saccharata</taxon>
    </lineage>
</organism>
<feature type="compositionally biased region" description="Polar residues" evidence="1">
    <location>
        <begin position="385"/>
        <end position="426"/>
    </location>
</feature>
<comment type="caution">
    <text evidence="2">The sequence shown here is derived from an EMBL/GenBank/DDBJ whole genome shotgun (WGS) entry which is preliminary data.</text>
</comment>
<feature type="compositionally biased region" description="Polar residues" evidence="1">
    <location>
        <begin position="900"/>
        <end position="917"/>
    </location>
</feature>
<feature type="region of interest" description="Disordered" evidence="1">
    <location>
        <begin position="63"/>
        <end position="151"/>
    </location>
</feature>
<feature type="compositionally biased region" description="Polar residues" evidence="1">
    <location>
        <begin position="1037"/>
        <end position="1056"/>
    </location>
</feature>